<dbReference type="InterPro" id="IPR019734">
    <property type="entry name" value="TPR_rpt"/>
</dbReference>
<dbReference type="SMART" id="SM00028">
    <property type="entry name" value="TPR"/>
    <property type="match status" value="16"/>
</dbReference>
<keyword evidence="3 4" id="KW-0802">TPR repeat</keyword>
<dbReference type="Pfam" id="PF25063">
    <property type="entry name" value="ARM_TT21_C"/>
    <property type="match status" value="1"/>
</dbReference>
<dbReference type="InterPro" id="IPR056834">
    <property type="entry name" value="ARM_TT21_C"/>
</dbReference>
<protein>
    <recommendedName>
        <fullName evidence="12">Tetratricopeptide repeat protein 21B</fullName>
    </recommendedName>
</protein>
<evidence type="ECO:0000313" key="10">
    <source>
        <dbReference type="EMBL" id="KAL3276920.1"/>
    </source>
</evidence>
<dbReference type="EMBL" id="JABFTP020000103">
    <property type="protein sequence ID" value="KAL3276920.1"/>
    <property type="molecule type" value="Genomic_DNA"/>
</dbReference>
<dbReference type="Pfam" id="PF25058">
    <property type="entry name" value="ARM_TT21"/>
    <property type="match status" value="1"/>
</dbReference>
<dbReference type="InterPro" id="IPR056833">
    <property type="entry name" value="ARM_TT21_N"/>
</dbReference>
<feature type="repeat" description="TPR" evidence="4">
    <location>
        <begin position="180"/>
        <end position="213"/>
    </location>
</feature>
<evidence type="ECO:0000256" key="1">
    <source>
        <dbReference type="ARBA" id="ARBA00010935"/>
    </source>
</evidence>
<feature type="repeat" description="TPR" evidence="4">
    <location>
        <begin position="886"/>
        <end position="919"/>
    </location>
</feature>
<feature type="repeat" description="TPR" evidence="4">
    <location>
        <begin position="721"/>
        <end position="754"/>
    </location>
</feature>
<feature type="domain" description="Tetratricopeptide repeat protein 21A/21B fifth ARM repeats" evidence="8">
    <location>
        <begin position="954"/>
        <end position="1070"/>
    </location>
</feature>
<dbReference type="InterPro" id="IPR056836">
    <property type="entry name" value="ARM_TT21_4th"/>
</dbReference>
<dbReference type="FunFam" id="1.25.40.10:FF:000219">
    <property type="entry name" value="Tetratricopeptide repeat domain 21B"/>
    <property type="match status" value="1"/>
</dbReference>
<dbReference type="PROSITE" id="PS50005">
    <property type="entry name" value="TPR"/>
    <property type="match status" value="5"/>
</dbReference>
<keyword evidence="11" id="KW-1185">Reference proteome</keyword>
<dbReference type="InterPro" id="IPR040364">
    <property type="entry name" value="TTC21A/TTC21B"/>
</dbReference>
<comment type="caution">
    <text evidence="10">The sequence shown here is derived from an EMBL/GenBank/DDBJ whole genome shotgun (WGS) entry which is preliminary data.</text>
</comment>
<evidence type="ECO:0000259" key="8">
    <source>
        <dbReference type="Pfam" id="PF25064"/>
    </source>
</evidence>
<reference evidence="10 11" key="1">
    <citation type="journal article" date="2021" name="BMC Biol.">
        <title>Horizontally acquired antibacterial genes associated with adaptive radiation of ladybird beetles.</title>
        <authorList>
            <person name="Li H.S."/>
            <person name="Tang X.F."/>
            <person name="Huang Y.H."/>
            <person name="Xu Z.Y."/>
            <person name="Chen M.L."/>
            <person name="Du X.Y."/>
            <person name="Qiu B.Y."/>
            <person name="Chen P.T."/>
            <person name="Zhang W."/>
            <person name="Slipinski A."/>
            <person name="Escalona H.E."/>
            <person name="Waterhouse R.M."/>
            <person name="Zwick A."/>
            <person name="Pang H."/>
        </authorList>
    </citation>
    <scope>NUCLEOTIDE SEQUENCE [LARGE SCALE GENOMIC DNA]</scope>
    <source>
        <strain evidence="10">SYSU2018</strain>
    </source>
</reference>
<proteinExistence type="inferred from homology"/>
<dbReference type="SUPFAM" id="SSF81901">
    <property type="entry name" value="HCP-like"/>
    <property type="match status" value="1"/>
</dbReference>
<dbReference type="Gene3D" id="1.25.40.10">
    <property type="entry name" value="Tetratricopeptide repeat domain"/>
    <property type="match status" value="6"/>
</dbReference>
<evidence type="ECO:0000256" key="3">
    <source>
        <dbReference type="ARBA" id="ARBA00022803"/>
    </source>
</evidence>
<accession>A0ABD2NEM0</accession>
<dbReference type="Pfam" id="PF25064">
    <property type="entry name" value="ARM_TT21_5th"/>
    <property type="match status" value="1"/>
</dbReference>
<dbReference type="PANTHER" id="PTHR14699:SF0">
    <property type="entry name" value="TETRATRICOPEPTIDE REPEAT PROTEIN 21 HOMOLOG"/>
    <property type="match status" value="1"/>
</dbReference>
<dbReference type="InterPro" id="IPR011990">
    <property type="entry name" value="TPR-like_helical_dom_sf"/>
</dbReference>
<dbReference type="Pfam" id="PF25060">
    <property type="entry name" value="ARM_TT21_2nd"/>
    <property type="match status" value="1"/>
</dbReference>
<dbReference type="SUPFAM" id="SSF48452">
    <property type="entry name" value="TPR-like"/>
    <property type="match status" value="4"/>
</dbReference>
<feature type="domain" description="Tetratricopeptide repeat protein 21A/21B N-terminal ARM repeat" evidence="6">
    <location>
        <begin position="11"/>
        <end position="233"/>
    </location>
</feature>
<evidence type="ECO:0000313" key="11">
    <source>
        <dbReference type="Proteomes" id="UP001516400"/>
    </source>
</evidence>
<evidence type="ECO:0000256" key="4">
    <source>
        <dbReference type="PROSITE-ProRule" id="PRU00339"/>
    </source>
</evidence>
<feature type="domain" description="Tetratricopeptide repeat protein 21A/21B fourth ARM" evidence="9">
    <location>
        <begin position="760"/>
        <end position="912"/>
    </location>
</feature>
<dbReference type="Pfam" id="PF25068">
    <property type="entry name" value="ARM_TT21_4th"/>
    <property type="match status" value="1"/>
</dbReference>
<dbReference type="InterPro" id="IPR056832">
    <property type="entry name" value="ARM_TT21_2nd"/>
</dbReference>
<feature type="repeat" description="TPR" evidence="4">
    <location>
        <begin position="1266"/>
        <end position="1299"/>
    </location>
</feature>
<evidence type="ECO:0000259" key="9">
    <source>
        <dbReference type="Pfam" id="PF25068"/>
    </source>
</evidence>
<evidence type="ECO:0008006" key="12">
    <source>
        <dbReference type="Google" id="ProtNLM"/>
    </source>
</evidence>
<feature type="repeat" description="TPR" evidence="4">
    <location>
        <begin position="1197"/>
        <end position="1230"/>
    </location>
</feature>
<name>A0ABD2NEM0_9CUCU</name>
<sequence length="1317" mass="150573">MDQDNLKAMLFYYFREKCYNLALSIAKEGIAKYKGEPSFHLYHALALILYNRIEEGIHILESIMSENEIKLSVVIAIMYANKLLGAASKDVFLKLDAKMKEIRKIAEPIDFYYSGFVLFSLHKLEKAIDYLDKALTMQSSFLECWALKGWALLELKKSGKKSAAIISDIFLQSLQSKNNIDAYFGLGEAYLYENNYDEAQSVANRMVVAFPDMDLPNLLKMRVQLALQNWDSINETLNNILIMNPNSLDALKTTILIMLCHEANFEEAVLCIKKYMTVFNETEPKNATLLLDTAKLFSQVCERNGEILNETYTMIESAAKSFPDNSEFVCELGFQCLMLNKLKEATRFFKSALKLDGSSARASMGFIFIDFQTNGLSDQTKDQIEQLLDMKGAQNSPVTMFFKAKISESEEEALNWLNKAADHHLNPIKHYPYSDNFLKLLNPDFMLQVVREYLKYVPFISDLTFNMNPKTSCPAAIAVENILTILHKACPGMLEPLFLLAKLQYHVIGDINNAATNLELILKRENISSEAYLLMAQIQIRNGTYERAAQSLEEGLSIDFKLKENALYHFINGVVQKKMNNLQDSIKSLTAAINIFNEKKSKTDISNKNDDLNTKAAIFIELIDAHNQIGQTDEAMKILEEATEALQKTPEESRIVLLCAEQAVNHNNIQGALDLLEKVNPADSYFSQARTKYANILLKYRKDKQAYLNCYLDMVNEDPCVETYMLLGEAYMTVLEPDLAIETYTKALKENPRDPYVNLKLGETLEFAHYFKKAIEFYKEAIDLTNNMELKLQLAHLYMQMKEYIKAEHLLISEIEAETSENVEDLTFLQYKTKVLNLLATIQERAGNMTGALITLRDAKDNQNRVRKRLAIELPRVPQNEIDCLISIYIKLAEMSVLNKENEKAITSYKEACEVAPANVAVLGALAKLYMQMNSLELCQQTCATILNIDNENEEASLIMADIAFHKIDFDMALFHFTQLLNKQPTNWNALVRLVEIMRRTGNLEDASEYLNNAEKMCDNPLKDGGFLYSKALYQWYSGNLNGALRNFNMSRQDFEWGLQAIYNMIEICLNPEDDMLTDQFVDNDDMEYKDSRSMALQTADRLLRELKQKLSENGEILRYKLLTNFRLLATKEKPFIEQGLEGFIALASQNAYKDHIGVTLGIATAYTLQKQSQRAKNQLKRVVKVIWTFADAEYLEKCWLLLANYYIQSGKYDVASDLLSKVIQYNKSSRKAYEYLGFIAEKEQKYRDAAANYELAFKYSGKSNASIGYKLAYAFMKSKNFPNAIDIAQQVVKINPEYTIRIKKDILDKSMSNLRV</sequence>
<evidence type="ECO:0000259" key="7">
    <source>
        <dbReference type="Pfam" id="PF25063"/>
    </source>
</evidence>
<feature type="domain" description="Tetratricopeptide repeat protein 21A/21B second ARM" evidence="5">
    <location>
        <begin position="275"/>
        <end position="542"/>
    </location>
</feature>
<organism evidence="10 11">
    <name type="scientific">Cryptolaemus montrouzieri</name>
    <dbReference type="NCBI Taxonomy" id="559131"/>
    <lineage>
        <taxon>Eukaryota</taxon>
        <taxon>Metazoa</taxon>
        <taxon>Ecdysozoa</taxon>
        <taxon>Arthropoda</taxon>
        <taxon>Hexapoda</taxon>
        <taxon>Insecta</taxon>
        <taxon>Pterygota</taxon>
        <taxon>Neoptera</taxon>
        <taxon>Endopterygota</taxon>
        <taxon>Coleoptera</taxon>
        <taxon>Polyphaga</taxon>
        <taxon>Cucujiformia</taxon>
        <taxon>Coccinelloidea</taxon>
        <taxon>Coccinellidae</taxon>
        <taxon>Scymninae</taxon>
        <taxon>Scymnini</taxon>
        <taxon>Cryptolaemus</taxon>
    </lineage>
</organism>
<gene>
    <name evidence="10" type="ORF">HHI36_012288</name>
</gene>
<dbReference type="InterPro" id="IPR056835">
    <property type="entry name" value="ARM_TT21_5th"/>
</dbReference>
<evidence type="ECO:0000256" key="2">
    <source>
        <dbReference type="ARBA" id="ARBA00022737"/>
    </source>
</evidence>
<dbReference type="Pfam" id="PF13181">
    <property type="entry name" value="TPR_8"/>
    <property type="match status" value="1"/>
</dbReference>
<dbReference type="Proteomes" id="UP001516400">
    <property type="component" value="Unassembled WGS sequence"/>
</dbReference>
<evidence type="ECO:0000259" key="6">
    <source>
        <dbReference type="Pfam" id="PF25062"/>
    </source>
</evidence>
<dbReference type="PANTHER" id="PTHR14699">
    <property type="entry name" value="STI2 PROTEIN-RELATED"/>
    <property type="match status" value="1"/>
</dbReference>
<feature type="domain" description="Tetratricopeptide repeat protein 21A/21B C-terminal ARM" evidence="7">
    <location>
        <begin position="1099"/>
        <end position="1311"/>
    </location>
</feature>
<evidence type="ECO:0000259" key="5">
    <source>
        <dbReference type="Pfam" id="PF25060"/>
    </source>
</evidence>
<keyword evidence="2" id="KW-0677">Repeat</keyword>
<comment type="similarity">
    <text evidence="1">Belongs to the TTC21 family.</text>
</comment>
<dbReference type="Pfam" id="PF25062">
    <property type="entry name" value="ARM_TT21_N"/>
    <property type="match status" value="1"/>
</dbReference>